<dbReference type="AlphaFoldDB" id="A0AAD9H7I8"/>
<gene>
    <name evidence="1" type="ORF">LX32DRAFT_178523</name>
</gene>
<protein>
    <submittedName>
        <fullName evidence="1">Uncharacterized protein</fullName>
    </submittedName>
</protein>
<dbReference type="Proteomes" id="UP001232148">
    <property type="component" value="Unassembled WGS sequence"/>
</dbReference>
<organism evidence="1 2">
    <name type="scientific">Colletotrichum zoysiae</name>
    <dbReference type="NCBI Taxonomy" id="1216348"/>
    <lineage>
        <taxon>Eukaryota</taxon>
        <taxon>Fungi</taxon>
        <taxon>Dikarya</taxon>
        <taxon>Ascomycota</taxon>
        <taxon>Pezizomycotina</taxon>
        <taxon>Sordariomycetes</taxon>
        <taxon>Hypocreomycetidae</taxon>
        <taxon>Glomerellales</taxon>
        <taxon>Glomerellaceae</taxon>
        <taxon>Colletotrichum</taxon>
        <taxon>Colletotrichum graminicola species complex</taxon>
    </lineage>
</organism>
<reference evidence="1" key="1">
    <citation type="submission" date="2021-06" db="EMBL/GenBank/DDBJ databases">
        <title>Comparative genomics, transcriptomics and evolutionary studies reveal genomic signatures of adaptation to plant cell wall in hemibiotrophic fungi.</title>
        <authorList>
            <consortium name="DOE Joint Genome Institute"/>
            <person name="Baroncelli R."/>
            <person name="Diaz J.F."/>
            <person name="Benocci T."/>
            <person name="Peng M."/>
            <person name="Battaglia E."/>
            <person name="Haridas S."/>
            <person name="Andreopoulos W."/>
            <person name="Labutti K."/>
            <person name="Pangilinan J."/>
            <person name="Floch G.L."/>
            <person name="Makela M.R."/>
            <person name="Henrissat B."/>
            <person name="Grigoriev I.V."/>
            <person name="Crouch J.A."/>
            <person name="De Vries R.P."/>
            <person name="Sukno S.A."/>
            <person name="Thon M.R."/>
        </authorList>
    </citation>
    <scope>NUCLEOTIDE SEQUENCE</scope>
    <source>
        <strain evidence="1">MAFF235873</strain>
    </source>
</reference>
<accession>A0AAD9H7I8</accession>
<evidence type="ECO:0000313" key="1">
    <source>
        <dbReference type="EMBL" id="KAK2022792.1"/>
    </source>
</evidence>
<proteinExistence type="predicted"/>
<comment type="caution">
    <text evidence="1">The sequence shown here is derived from an EMBL/GenBank/DDBJ whole genome shotgun (WGS) entry which is preliminary data.</text>
</comment>
<sequence length="102" mass="11038">MTDLGRSRKATAPGPHLWDPPPMVADILSDQKIMTCHPRGSRVGTGLWSLRSLSRPGSAPGPKAEIHRMRQASSGTLACLVRIHPNCNLGWRITVSFADVGK</sequence>
<keyword evidence="2" id="KW-1185">Reference proteome</keyword>
<evidence type="ECO:0000313" key="2">
    <source>
        <dbReference type="Proteomes" id="UP001232148"/>
    </source>
</evidence>
<name>A0AAD9H7I8_9PEZI</name>
<dbReference type="EMBL" id="MU843025">
    <property type="protein sequence ID" value="KAK2022792.1"/>
    <property type="molecule type" value="Genomic_DNA"/>
</dbReference>